<evidence type="ECO:0000313" key="1">
    <source>
        <dbReference type="EMBL" id="SHF33924.1"/>
    </source>
</evidence>
<dbReference type="EMBL" id="FQVO01000015">
    <property type="protein sequence ID" value="SHF33924.1"/>
    <property type="molecule type" value="Genomic_DNA"/>
</dbReference>
<evidence type="ECO:0000313" key="2">
    <source>
        <dbReference type="Proteomes" id="UP000184236"/>
    </source>
</evidence>
<gene>
    <name evidence="1" type="ORF">SAMN05444408_11536</name>
</gene>
<proteinExistence type="predicted"/>
<organism evidence="1 2">
    <name type="scientific">Chryseobacterium takakiae</name>
    <dbReference type="NCBI Taxonomy" id="1302685"/>
    <lineage>
        <taxon>Bacteria</taxon>
        <taxon>Pseudomonadati</taxon>
        <taxon>Bacteroidota</taxon>
        <taxon>Flavobacteriia</taxon>
        <taxon>Flavobacteriales</taxon>
        <taxon>Weeksellaceae</taxon>
        <taxon>Chryseobacterium group</taxon>
        <taxon>Chryseobacterium</taxon>
    </lineage>
</organism>
<sequence length="230" mass="27728">MRNIWFTIYSSTKDDYKYIGLNDYRTLLEMLLISAVQDKINREKKVQKIMLDLFPDLENDKVEYFRELFYKKKPYDGIINISISTKDIDWNRLLEQERKDFLIEKWKVLFNNLSDDYFVTDKSEVISSLEELKNKDWKIINSPFKKKLKYNKESYSVVIDITTQRAQLALKRISDEQWFPLRDYDASKIHTDANFKEFELEGDKLTLVYKNIFNTMFESPAVFDLREIIK</sequence>
<keyword evidence="2" id="KW-1185">Reference proteome</keyword>
<dbReference type="Proteomes" id="UP000184236">
    <property type="component" value="Unassembled WGS sequence"/>
</dbReference>
<dbReference type="OrthoDB" id="9830552at2"/>
<dbReference type="AlphaFoldDB" id="A0A1M5AUM3"/>
<name>A0A1M5AUM3_9FLAO</name>
<dbReference type="RefSeq" id="WP_072885860.1">
    <property type="nucleotide sequence ID" value="NZ_FQVO01000015.1"/>
</dbReference>
<protein>
    <submittedName>
        <fullName evidence="1">Uncharacterized protein</fullName>
    </submittedName>
</protein>
<accession>A0A1M5AUM3</accession>
<dbReference type="STRING" id="1302685.SAMN05444408_11536"/>
<reference evidence="2" key="1">
    <citation type="submission" date="2016-11" db="EMBL/GenBank/DDBJ databases">
        <authorList>
            <person name="Varghese N."/>
            <person name="Submissions S."/>
        </authorList>
    </citation>
    <scope>NUCLEOTIDE SEQUENCE [LARGE SCALE GENOMIC DNA]</scope>
    <source>
        <strain evidence="2">DSM 26898</strain>
    </source>
</reference>